<sequence length="531" mass="57496">MYNSMSASQFMRASQIQAIEPVINGIQGPALVQDHSFPLLTYKTAQPITLSSTQQSEIVVKLLAQNPGPVALQTSNSNVIASCDPYLSQIAQEVFQCTVRATGVIAGVGSCQIQLVMNGKTSCYIILNFATETPSGQFGGSHFSQNQSILPVSTSIANGFFGSTNQPNSPMKASYFAPSTPVQQGVQQGVQRHHSPYCYGAEIPDGVVEGVRRSNLEFSQSGLGASQGKMGGSQVRVQPEIQISQQPQVANTPKIAKKEEMQLERTAGAQKSGSDKSVEEEMQQVRGEVQQSQKEQSDEVKKSKLSASELNSSKGQRESKIRVIPSCLLLPPASTQLSSIAMVRVKNCQSEPIELKFKAVPRSFSTSTSNAQFPQLKAGSDSFSVTPEFCTLEKNQHIDLKVEFKPESIQYILEGCKILITDSTKAWQIPVLALAGLPDISAHSDSKKQEIRLRNDGDGVAVVQANGESVIIQPGASAVVDYQTSFKVFHDGLRMILDSEWSDMIGVMGMKGIENQVERLVELTCSVVEVE</sequence>
<evidence type="ECO:0000313" key="4">
    <source>
        <dbReference type="Proteomes" id="UP000018208"/>
    </source>
</evidence>
<keyword evidence="4" id="KW-1185">Reference proteome</keyword>
<evidence type="ECO:0000313" key="3">
    <source>
        <dbReference type="EMBL" id="KAH0573796.1"/>
    </source>
</evidence>
<accession>V6LP78</accession>
<feature type="compositionally biased region" description="Polar residues" evidence="1">
    <location>
        <begin position="305"/>
        <end position="314"/>
    </location>
</feature>
<dbReference type="EMBL" id="AUWU02000004">
    <property type="protein sequence ID" value="KAH0573796.1"/>
    <property type="molecule type" value="Genomic_DNA"/>
</dbReference>
<gene>
    <name evidence="2" type="ORF">SS50377_13494</name>
    <name evidence="3" type="ORF">SS50377_23731</name>
</gene>
<reference evidence="3" key="2">
    <citation type="submission" date="2020-12" db="EMBL/GenBank/DDBJ databases">
        <title>New Spironucleus salmonicida genome in near-complete chromosomes.</title>
        <authorList>
            <person name="Xu F."/>
            <person name="Kurt Z."/>
            <person name="Jimenez-Gonzalez A."/>
            <person name="Astvaldsson A."/>
            <person name="Andersson J.O."/>
            <person name="Svard S.G."/>
        </authorList>
    </citation>
    <scope>NUCLEOTIDE SEQUENCE</scope>
    <source>
        <strain evidence="3">ATCC 50377</strain>
    </source>
</reference>
<reference evidence="2 3" key="1">
    <citation type="journal article" date="2014" name="PLoS Genet.">
        <title>The Genome of Spironucleus salmonicida Highlights a Fish Pathogen Adapted to Fluctuating Environments.</title>
        <authorList>
            <person name="Xu F."/>
            <person name="Jerlstrom-Hultqvist J."/>
            <person name="Einarsson E."/>
            <person name="Astvaldsson A."/>
            <person name="Svard S.G."/>
            <person name="Andersson J.O."/>
        </authorList>
    </citation>
    <scope>NUCLEOTIDE SEQUENCE</scope>
    <source>
        <strain evidence="3">ATCC 50377</strain>
    </source>
</reference>
<dbReference type="Proteomes" id="UP000018208">
    <property type="component" value="Unassembled WGS sequence"/>
</dbReference>
<proteinExistence type="predicted"/>
<dbReference type="EMBL" id="KI546074">
    <property type="protein sequence ID" value="EST46410.1"/>
    <property type="molecule type" value="Genomic_DNA"/>
</dbReference>
<evidence type="ECO:0000313" key="2">
    <source>
        <dbReference type="EMBL" id="EST46410.1"/>
    </source>
</evidence>
<name>V6LP78_9EUKA</name>
<feature type="region of interest" description="Disordered" evidence="1">
    <location>
        <begin position="264"/>
        <end position="317"/>
    </location>
</feature>
<organism evidence="2">
    <name type="scientific">Spironucleus salmonicida</name>
    <dbReference type="NCBI Taxonomy" id="348837"/>
    <lineage>
        <taxon>Eukaryota</taxon>
        <taxon>Metamonada</taxon>
        <taxon>Diplomonadida</taxon>
        <taxon>Hexamitidae</taxon>
        <taxon>Hexamitinae</taxon>
        <taxon>Spironucleus</taxon>
    </lineage>
</organism>
<evidence type="ECO:0000256" key="1">
    <source>
        <dbReference type="SAM" id="MobiDB-lite"/>
    </source>
</evidence>
<dbReference type="VEuPathDB" id="GiardiaDB:SS50377_23731"/>
<dbReference type="AlphaFoldDB" id="V6LP78"/>
<protein>
    <submittedName>
        <fullName evidence="2">Uncharacterized protein</fullName>
    </submittedName>
</protein>